<feature type="region of interest" description="Disordered" evidence="1">
    <location>
        <begin position="1"/>
        <end position="57"/>
    </location>
</feature>
<feature type="compositionally biased region" description="Polar residues" evidence="1">
    <location>
        <begin position="29"/>
        <end position="40"/>
    </location>
</feature>
<keyword evidence="3" id="KW-1185">Reference proteome</keyword>
<dbReference type="GeneID" id="19208851"/>
<dbReference type="AlphaFoldDB" id="A0A5M3MYS0"/>
<proteinExistence type="predicted"/>
<protein>
    <submittedName>
        <fullName evidence="2">Uncharacterized protein</fullName>
    </submittedName>
</protein>
<accession>A0A5M3MYS0</accession>
<evidence type="ECO:0000256" key="1">
    <source>
        <dbReference type="SAM" id="MobiDB-lite"/>
    </source>
</evidence>
<dbReference type="KEGG" id="cput:CONPUDRAFT_70699"/>
<dbReference type="EMBL" id="JH711575">
    <property type="protein sequence ID" value="EIW83741.1"/>
    <property type="molecule type" value="Genomic_DNA"/>
</dbReference>
<reference evidence="3" key="1">
    <citation type="journal article" date="2012" name="Science">
        <title>The Paleozoic origin of enzymatic lignin decomposition reconstructed from 31 fungal genomes.</title>
        <authorList>
            <person name="Floudas D."/>
            <person name="Binder M."/>
            <person name="Riley R."/>
            <person name="Barry K."/>
            <person name="Blanchette R.A."/>
            <person name="Henrissat B."/>
            <person name="Martinez A.T."/>
            <person name="Otillar R."/>
            <person name="Spatafora J.W."/>
            <person name="Yadav J.S."/>
            <person name="Aerts A."/>
            <person name="Benoit I."/>
            <person name="Boyd A."/>
            <person name="Carlson A."/>
            <person name="Copeland A."/>
            <person name="Coutinho P.M."/>
            <person name="de Vries R.P."/>
            <person name="Ferreira P."/>
            <person name="Findley K."/>
            <person name="Foster B."/>
            <person name="Gaskell J."/>
            <person name="Glotzer D."/>
            <person name="Gorecki P."/>
            <person name="Heitman J."/>
            <person name="Hesse C."/>
            <person name="Hori C."/>
            <person name="Igarashi K."/>
            <person name="Jurgens J.A."/>
            <person name="Kallen N."/>
            <person name="Kersten P."/>
            <person name="Kohler A."/>
            <person name="Kuees U."/>
            <person name="Kumar T.K.A."/>
            <person name="Kuo A."/>
            <person name="LaButti K."/>
            <person name="Larrondo L.F."/>
            <person name="Lindquist E."/>
            <person name="Ling A."/>
            <person name="Lombard V."/>
            <person name="Lucas S."/>
            <person name="Lundell T."/>
            <person name="Martin R."/>
            <person name="McLaughlin D.J."/>
            <person name="Morgenstern I."/>
            <person name="Morin E."/>
            <person name="Murat C."/>
            <person name="Nagy L.G."/>
            <person name="Nolan M."/>
            <person name="Ohm R.A."/>
            <person name="Patyshakuliyeva A."/>
            <person name="Rokas A."/>
            <person name="Ruiz-Duenas F.J."/>
            <person name="Sabat G."/>
            <person name="Salamov A."/>
            <person name="Samejima M."/>
            <person name="Schmutz J."/>
            <person name="Slot J.C."/>
            <person name="St John F."/>
            <person name="Stenlid J."/>
            <person name="Sun H."/>
            <person name="Sun S."/>
            <person name="Syed K."/>
            <person name="Tsang A."/>
            <person name="Wiebenga A."/>
            <person name="Young D."/>
            <person name="Pisabarro A."/>
            <person name="Eastwood D.C."/>
            <person name="Martin F."/>
            <person name="Cullen D."/>
            <person name="Grigoriev I.V."/>
            <person name="Hibbett D.S."/>
        </authorList>
    </citation>
    <scope>NUCLEOTIDE SEQUENCE [LARGE SCALE GENOMIC DNA]</scope>
    <source>
        <strain evidence="3">RWD-64-598 SS2</strain>
    </source>
</reference>
<dbReference type="Proteomes" id="UP000053558">
    <property type="component" value="Unassembled WGS sequence"/>
</dbReference>
<organism evidence="2 3">
    <name type="scientific">Coniophora puteana (strain RWD-64-598)</name>
    <name type="common">Brown rot fungus</name>
    <dbReference type="NCBI Taxonomy" id="741705"/>
    <lineage>
        <taxon>Eukaryota</taxon>
        <taxon>Fungi</taxon>
        <taxon>Dikarya</taxon>
        <taxon>Basidiomycota</taxon>
        <taxon>Agaricomycotina</taxon>
        <taxon>Agaricomycetes</taxon>
        <taxon>Agaricomycetidae</taxon>
        <taxon>Boletales</taxon>
        <taxon>Coniophorineae</taxon>
        <taxon>Coniophoraceae</taxon>
        <taxon>Coniophora</taxon>
    </lineage>
</organism>
<dbReference type="RefSeq" id="XP_007765387.1">
    <property type="nucleotide sequence ID" value="XM_007767197.1"/>
</dbReference>
<evidence type="ECO:0000313" key="2">
    <source>
        <dbReference type="EMBL" id="EIW83741.1"/>
    </source>
</evidence>
<feature type="compositionally biased region" description="Polar residues" evidence="1">
    <location>
        <begin position="8"/>
        <end position="21"/>
    </location>
</feature>
<sequence length="213" mass="23622">MPTCMTFVLNTPAAQKPTPSKDSTRTKQHSGGPQSVSNLGFRSPNVPIGEDDARGNAETPTPLISVIRFNLERLLRLLAVGLHIDIKQLASPRKKGIRVVNAAVSPAHDIKYKGRNDLPLCLLHRREPEGETEVYRQTDDPMPLFDSRILWDADEQQRLRAMRVRCERGKDGVLARLVDILRSAYTQGIWVLFTNKGGPAKHGAELGARMPAS</sequence>
<name>A0A5M3MYS0_CONPW</name>
<comment type="caution">
    <text evidence="2">The sequence shown here is derived from an EMBL/GenBank/DDBJ whole genome shotgun (WGS) entry which is preliminary data.</text>
</comment>
<gene>
    <name evidence="2" type="ORF">CONPUDRAFT_70699</name>
</gene>
<evidence type="ECO:0000313" key="3">
    <source>
        <dbReference type="Proteomes" id="UP000053558"/>
    </source>
</evidence>